<dbReference type="AlphaFoldDB" id="A0A1T4LE87"/>
<evidence type="ECO:0000313" key="2">
    <source>
        <dbReference type="Proteomes" id="UP000191153"/>
    </source>
</evidence>
<sequence length="314" mass="37198">MGIVNNLKLGKSLTKSYKNLRRIEKEIKEELRSYEFYENIDFEFNSENYLEVFKKSFFTLLMLSILSESGIKNERIISYGKIIFYLRQIVTSLDNILDKEKKGMIFINGFSNETIENSFLSLIFQDLMTKEILKISDGNSKSTYLILEKLYSIGKGESLRKRKLYEIYPDPEYIYEYIHKPIGGELLEISLVVPKYLENNCKLEEFSRGLFKIGMSLQGIDDFFDMEEDFINNDINLATGKYIKKYNQEEKNIDFEKLENEFIEDYLKEEISEANEGFEILEKFGFPIDNRDSKIILKKLFKIRGLEEYLYYIV</sequence>
<protein>
    <submittedName>
        <fullName evidence="1">Uncharacterized protein</fullName>
    </submittedName>
</protein>
<organism evidence="1 2">
    <name type="scientific">Cetobacterium ceti</name>
    <dbReference type="NCBI Taxonomy" id="180163"/>
    <lineage>
        <taxon>Bacteria</taxon>
        <taxon>Fusobacteriati</taxon>
        <taxon>Fusobacteriota</taxon>
        <taxon>Fusobacteriia</taxon>
        <taxon>Fusobacteriales</taxon>
        <taxon>Fusobacteriaceae</taxon>
        <taxon>Cetobacterium</taxon>
    </lineage>
</organism>
<dbReference type="STRING" id="180163.SAMN02745174_00816"/>
<name>A0A1T4LE87_9FUSO</name>
<evidence type="ECO:0000313" key="1">
    <source>
        <dbReference type="EMBL" id="SJZ53079.1"/>
    </source>
</evidence>
<dbReference type="OrthoDB" id="87552at2"/>
<proteinExistence type="predicted"/>
<gene>
    <name evidence="1" type="ORF">SAMN02745174_00816</name>
</gene>
<reference evidence="1 2" key="1">
    <citation type="submission" date="2017-02" db="EMBL/GenBank/DDBJ databases">
        <authorList>
            <person name="Peterson S.W."/>
        </authorList>
    </citation>
    <scope>NUCLEOTIDE SEQUENCE [LARGE SCALE GENOMIC DNA]</scope>
    <source>
        <strain evidence="1 2">ATCC 700028</strain>
    </source>
</reference>
<dbReference type="Proteomes" id="UP000191153">
    <property type="component" value="Unassembled WGS sequence"/>
</dbReference>
<accession>A0A1T4LE87</accession>
<dbReference type="EMBL" id="FUWX01000006">
    <property type="protein sequence ID" value="SJZ53079.1"/>
    <property type="molecule type" value="Genomic_DNA"/>
</dbReference>
<keyword evidence="2" id="KW-1185">Reference proteome</keyword>
<dbReference type="RefSeq" id="WP_078693352.1">
    <property type="nucleotide sequence ID" value="NZ_FUWX01000006.1"/>
</dbReference>